<dbReference type="GO" id="GO:0016787">
    <property type="term" value="F:hydrolase activity"/>
    <property type="evidence" value="ECO:0007669"/>
    <property type="project" value="UniProtKB-KW"/>
</dbReference>
<keyword evidence="7" id="KW-1185">Reference proteome</keyword>
<dbReference type="PRINTS" id="PR00413">
    <property type="entry name" value="HADHALOGNASE"/>
</dbReference>
<dbReference type="InterPro" id="IPR051600">
    <property type="entry name" value="Beta-PGM-like"/>
</dbReference>
<dbReference type="NCBIfam" id="TIGR01509">
    <property type="entry name" value="HAD-SF-IA-v3"/>
    <property type="match status" value="1"/>
</dbReference>
<dbReference type="AlphaFoldDB" id="A0A2M9BRL9"/>
<dbReference type="PANTHER" id="PTHR46193:SF18">
    <property type="entry name" value="HEXITOL PHOSPHATASE B"/>
    <property type="match status" value="1"/>
</dbReference>
<evidence type="ECO:0000313" key="7">
    <source>
        <dbReference type="Proteomes" id="UP000228535"/>
    </source>
</evidence>
<dbReference type="SUPFAM" id="SSF56784">
    <property type="entry name" value="HAD-like"/>
    <property type="match status" value="1"/>
</dbReference>
<dbReference type="Pfam" id="PF00702">
    <property type="entry name" value="Hydrolase"/>
    <property type="match status" value="1"/>
</dbReference>
<comment type="similarity">
    <text evidence="2">Belongs to the HAD-like hydrolase superfamily. CbbY/CbbZ/Gph/YieH family.</text>
</comment>
<evidence type="ECO:0000256" key="3">
    <source>
        <dbReference type="ARBA" id="ARBA00022723"/>
    </source>
</evidence>
<dbReference type="GO" id="GO:0046872">
    <property type="term" value="F:metal ion binding"/>
    <property type="evidence" value="ECO:0007669"/>
    <property type="project" value="UniProtKB-KW"/>
</dbReference>
<dbReference type="InterPro" id="IPR023198">
    <property type="entry name" value="PGP-like_dom2"/>
</dbReference>
<keyword evidence="5" id="KW-0119">Carbohydrate metabolism</keyword>
<dbReference type="SFLD" id="SFLDG01129">
    <property type="entry name" value="C1.5:_HAD__Beta-PGM__Phosphata"/>
    <property type="match status" value="1"/>
</dbReference>
<dbReference type="Gene3D" id="1.10.150.240">
    <property type="entry name" value="Putative phosphatase, domain 2"/>
    <property type="match status" value="1"/>
</dbReference>
<organism evidence="6 7">
    <name type="scientific">Hymenobacter chitinivorans DSM 11115</name>
    <dbReference type="NCBI Taxonomy" id="1121954"/>
    <lineage>
        <taxon>Bacteria</taxon>
        <taxon>Pseudomonadati</taxon>
        <taxon>Bacteroidota</taxon>
        <taxon>Cytophagia</taxon>
        <taxon>Cytophagales</taxon>
        <taxon>Hymenobacteraceae</taxon>
        <taxon>Hymenobacter</taxon>
    </lineage>
</organism>
<gene>
    <name evidence="6" type="ORF">CLV45_2022</name>
</gene>
<dbReference type="SFLD" id="SFLDG01135">
    <property type="entry name" value="C1.5.6:_HAD__Beta-PGM__Phospha"/>
    <property type="match status" value="1"/>
</dbReference>
<evidence type="ECO:0000256" key="1">
    <source>
        <dbReference type="ARBA" id="ARBA00001946"/>
    </source>
</evidence>
<accession>A0A2M9BRL9</accession>
<dbReference type="InterPro" id="IPR006439">
    <property type="entry name" value="HAD-SF_hydro_IA"/>
</dbReference>
<reference evidence="6 7" key="1">
    <citation type="submission" date="2017-11" db="EMBL/GenBank/DDBJ databases">
        <title>Genomic Encyclopedia of Archaeal and Bacterial Type Strains, Phase II (KMG-II): From Individual Species to Whole Genera.</title>
        <authorList>
            <person name="Goeker M."/>
        </authorList>
    </citation>
    <scope>NUCLEOTIDE SEQUENCE [LARGE SCALE GENOMIC DNA]</scope>
    <source>
        <strain evidence="6 7">DSM 11115</strain>
    </source>
</reference>
<dbReference type="EMBL" id="PGFA01000001">
    <property type="protein sequence ID" value="PJJ60593.1"/>
    <property type="molecule type" value="Genomic_DNA"/>
</dbReference>
<evidence type="ECO:0000256" key="4">
    <source>
        <dbReference type="ARBA" id="ARBA00022842"/>
    </source>
</evidence>
<keyword evidence="4" id="KW-0460">Magnesium</keyword>
<dbReference type="InterPro" id="IPR036412">
    <property type="entry name" value="HAD-like_sf"/>
</dbReference>
<name>A0A2M9BRL9_9BACT</name>
<comment type="caution">
    <text evidence="6">The sequence shown here is derived from an EMBL/GenBank/DDBJ whole genome shotgun (WGS) entry which is preliminary data.</text>
</comment>
<dbReference type="PANTHER" id="PTHR46193">
    <property type="entry name" value="6-PHOSPHOGLUCONATE PHOSPHATASE"/>
    <property type="match status" value="1"/>
</dbReference>
<dbReference type="Proteomes" id="UP000228535">
    <property type="component" value="Unassembled WGS sequence"/>
</dbReference>
<keyword evidence="6" id="KW-0378">Hydrolase</keyword>
<evidence type="ECO:0000313" key="6">
    <source>
        <dbReference type="EMBL" id="PJJ60593.1"/>
    </source>
</evidence>
<dbReference type="NCBIfam" id="TIGR01549">
    <property type="entry name" value="HAD-SF-IA-v1"/>
    <property type="match status" value="1"/>
</dbReference>
<proteinExistence type="inferred from homology"/>
<evidence type="ECO:0000256" key="5">
    <source>
        <dbReference type="ARBA" id="ARBA00023277"/>
    </source>
</evidence>
<protein>
    <submittedName>
        <fullName evidence="6">HAD superfamily hydrolase (TIGR01509 family)/HAD superfamily hydrolase (TIGR01549 family)</fullName>
    </submittedName>
</protein>
<dbReference type="Gene3D" id="3.40.50.1000">
    <property type="entry name" value="HAD superfamily/HAD-like"/>
    <property type="match status" value="1"/>
</dbReference>
<keyword evidence="3" id="KW-0479">Metal-binding</keyword>
<evidence type="ECO:0000256" key="2">
    <source>
        <dbReference type="ARBA" id="ARBA00006171"/>
    </source>
</evidence>
<dbReference type="InterPro" id="IPR023214">
    <property type="entry name" value="HAD_sf"/>
</dbReference>
<comment type="cofactor">
    <cofactor evidence="1">
        <name>Mg(2+)</name>
        <dbReference type="ChEBI" id="CHEBI:18420"/>
    </cofactor>
</comment>
<dbReference type="CDD" id="cd16423">
    <property type="entry name" value="HAD_BPGM-like"/>
    <property type="match status" value="1"/>
</dbReference>
<dbReference type="SFLD" id="SFLDS00003">
    <property type="entry name" value="Haloacid_Dehalogenase"/>
    <property type="match status" value="1"/>
</dbReference>
<sequence>MVKEEECYLYRMIRTVIFDMDGVLVDTEPLHHDAFFRHFAELGIPMTAAEYATFLGASTRNVYQELKAQFGLREEVETLIQRKRELFGKSFDESTTLELLPGARPLIEDLHRAGVPLQLASSASKETIARVFTRFGLYPYFDNLISGEDFPRSKPDPAIFLHAAQLAGVPPHECLVIEDSANGVTAAKAAGMACVGYKSEHSEGQNLDHADRVVAHLGQLSATAIQAWPA</sequence>